<dbReference type="EMBL" id="AP012050">
    <property type="protein sequence ID" value="BAM46886.1"/>
    <property type="molecule type" value="Genomic_DNA"/>
</dbReference>
<proteinExistence type="predicted"/>
<dbReference type="HOGENOM" id="CLU_2646521_0_0_9"/>
<name>K0J2U3_AMPXN</name>
<organism evidence="1 2">
    <name type="scientific">Amphibacillus xylanus (strain ATCC 51415 / DSM 6626 / JCM 7361 / LMG 17667 / NBRC 15112 / Ep01)</name>
    <dbReference type="NCBI Taxonomy" id="698758"/>
    <lineage>
        <taxon>Bacteria</taxon>
        <taxon>Bacillati</taxon>
        <taxon>Bacillota</taxon>
        <taxon>Bacilli</taxon>
        <taxon>Bacillales</taxon>
        <taxon>Bacillaceae</taxon>
        <taxon>Amphibacillus</taxon>
    </lineage>
</organism>
<evidence type="ECO:0000313" key="1">
    <source>
        <dbReference type="EMBL" id="BAM46886.1"/>
    </source>
</evidence>
<dbReference type="KEGG" id="axl:AXY_07540"/>
<evidence type="ECO:0000313" key="2">
    <source>
        <dbReference type="Proteomes" id="UP000006294"/>
    </source>
</evidence>
<protein>
    <submittedName>
        <fullName evidence="1">Uncharacterized protein</fullName>
    </submittedName>
</protein>
<gene>
    <name evidence="1" type="ordered locus">AXY_07540</name>
</gene>
<dbReference type="Proteomes" id="UP000006294">
    <property type="component" value="Chromosome"/>
</dbReference>
<keyword evidence="2" id="KW-1185">Reference proteome</keyword>
<accession>K0J2U3</accession>
<sequence>MIIRVLTWLLVAVILDFLDKQFLQGKGKGIWILLLSITQGAMLFIPEQINQLIEDVLIIIMAFSTTSLLAKKESTQ</sequence>
<reference evidence="1 2" key="1">
    <citation type="submission" date="2011-01" db="EMBL/GenBank/DDBJ databases">
        <title>Whole genome sequence of Amphibacillus xylinus NBRC 15112.</title>
        <authorList>
            <person name="Nakazawa H."/>
            <person name="Katano Y."/>
            <person name="Nakamura S."/>
            <person name="Sasagawa M."/>
            <person name="Fukada J."/>
            <person name="Arai T."/>
            <person name="Sasakura N."/>
            <person name="Mochizuki D."/>
            <person name="Hosoyama A."/>
            <person name="Harada K."/>
            <person name="Horikawa H."/>
            <person name="Kato Y."/>
            <person name="Harada T."/>
            <person name="Sasaki K."/>
            <person name="Sekiguchi M."/>
            <person name="Hodoyama M."/>
            <person name="Nishiko R."/>
            <person name="Narita H."/>
            <person name="Hanamaki A."/>
            <person name="Hata C."/>
            <person name="Konno Y."/>
            <person name="Niimura Y."/>
            <person name="Yamazaki S."/>
            <person name="Fujita N."/>
        </authorList>
    </citation>
    <scope>NUCLEOTIDE SEQUENCE [LARGE SCALE GENOMIC DNA]</scope>
    <source>
        <strain evidence="2">ATCC 51415 / DSM 6626 / JCM 7361 / LMG 17667 / NBRC 15112 / Ep01</strain>
    </source>
</reference>
<dbReference type="AlphaFoldDB" id="K0J2U3"/>